<evidence type="ECO:0000313" key="2">
    <source>
        <dbReference type="EMBL" id="RAW63536.1"/>
    </source>
</evidence>
<keyword evidence="1" id="KW-1133">Transmembrane helix</keyword>
<proteinExistence type="predicted"/>
<dbReference type="AlphaFoldDB" id="A0A329ULD7"/>
<feature type="transmembrane region" description="Helical" evidence="1">
    <location>
        <begin position="6"/>
        <end position="26"/>
    </location>
</feature>
<evidence type="ECO:0000256" key="1">
    <source>
        <dbReference type="SAM" id="Phobius"/>
    </source>
</evidence>
<sequence length="79" mass="8637">MNAELGLIFGILIFGMALLVGVAIGFQLSEDQRTAGNLVIAPGDEDAPNYMFLDLDMNPESLTKDEKVVLRVKKITARK</sequence>
<keyword evidence="3" id="KW-1185">Reference proteome</keyword>
<dbReference type="Proteomes" id="UP000250429">
    <property type="component" value="Unassembled WGS sequence"/>
</dbReference>
<dbReference type="RefSeq" id="WP_112143305.1">
    <property type="nucleotide sequence ID" value="NZ_PRLC01000001.1"/>
</dbReference>
<accession>A0A329ULD7</accession>
<keyword evidence="1" id="KW-0812">Transmembrane</keyword>
<protein>
    <submittedName>
        <fullName evidence="2">Uncharacterized protein</fullName>
    </submittedName>
</protein>
<name>A0A329ULD7_9FIRM</name>
<reference evidence="2 3" key="1">
    <citation type="submission" date="2018-02" db="EMBL/GenBank/DDBJ databases">
        <title>Complete genome sequencing of Faecalibacterium prausnitzii strains isolated from the human gut.</title>
        <authorList>
            <person name="Fitzgerald B.C."/>
            <person name="Shkoporov A.N."/>
            <person name="Ross P.R."/>
            <person name="Hill C."/>
        </authorList>
    </citation>
    <scope>NUCLEOTIDE SEQUENCE [LARGE SCALE GENOMIC DNA]</scope>
    <source>
        <strain evidence="2 3">APC922/41-1</strain>
    </source>
</reference>
<comment type="caution">
    <text evidence="2">The sequence shown here is derived from an EMBL/GenBank/DDBJ whole genome shotgun (WGS) entry which is preliminary data.</text>
</comment>
<gene>
    <name evidence="2" type="ORF">C4N23_00535</name>
</gene>
<evidence type="ECO:0000313" key="3">
    <source>
        <dbReference type="Proteomes" id="UP000250429"/>
    </source>
</evidence>
<keyword evidence="1" id="KW-0472">Membrane</keyword>
<organism evidence="2 3">
    <name type="scientific">Faecalibacterium hattorii</name>
    <dbReference type="NCBI Taxonomy" id="2935520"/>
    <lineage>
        <taxon>Bacteria</taxon>
        <taxon>Bacillati</taxon>
        <taxon>Bacillota</taxon>
        <taxon>Clostridia</taxon>
        <taxon>Eubacteriales</taxon>
        <taxon>Oscillospiraceae</taxon>
        <taxon>Faecalibacterium</taxon>
    </lineage>
</organism>
<dbReference type="EMBL" id="PRLC01000001">
    <property type="protein sequence ID" value="RAW63536.1"/>
    <property type="molecule type" value="Genomic_DNA"/>
</dbReference>